<dbReference type="PANTHER" id="PTHR48090">
    <property type="entry name" value="UNDECAPRENYL-PHOSPHATE 4-DEOXY-4-FORMAMIDO-L-ARABINOSE TRANSFERASE-RELATED"/>
    <property type="match status" value="1"/>
</dbReference>
<name>A0A143QHP1_RHOFA</name>
<dbReference type="PATRIC" id="fig|1653479.3.peg.588"/>
<dbReference type="Gene3D" id="3.90.550.10">
    <property type="entry name" value="Spore Coat Polysaccharide Biosynthesis Protein SpsA, Chain A"/>
    <property type="match status" value="1"/>
</dbReference>
<dbReference type="InterPro" id="IPR050256">
    <property type="entry name" value="Glycosyltransferase_2"/>
</dbReference>
<dbReference type="NCBIfam" id="NF010496">
    <property type="entry name" value="PRK13915.1"/>
    <property type="match status" value="1"/>
</dbReference>
<dbReference type="EMBL" id="CP015220">
    <property type="protein sequence ID" value="AMY21897.1"/>
    <property type="molecule type" value="Genomic_DNA"/>
</dbReference>
<dbReference type="AlphaFoldDB" id="A0A143QHP1"/>
<protein>
    <recommendedName>
        <fullName evidence="8">Glucosyl-3-phosphoglycerate synthase</fullName>
        <ecNumber evidence="7">2.4.1.266</ecNumber>
    </recommendedName>
</protein>
<evidence type="ECO:0000313" key="13">
    <source>
        <dbReference type="Proteomes" id="UP000076038"/>
    </source>
</evidence>
<comment type="catalytic activity">
    <reaction evidence="10">
        <text>an NDP-alpha-D-glucose + (2R)-3-phosphoglycerate = (2R)-2-O-(alpha-D-glucopyranosyl)-3-phospho-glycerate + a ribonucleoside 5'-diphosphate + H(+)</text>
        <dbReference type="Rhea" id="RHEA:47244"/>
        <dbReference type="ChEBI" id="CHEBI:15378"/>
        <dbReference type="ChEBI" id="CHEBI:57930"/>
        <dbReference type="ChEBI" id="CHEBI:58272"/>
        <dbReference type="ChEBI" id="CHEBI:62600"/>
        <dbReference type="ChEBI" id="CHEBI:76533"/>
        <dbReference type="EC" id="2.4.1.266"/>
    </reaction>
    <physiologicalReaction direction="left-to-right" evidence="10">
        <dbReference type="Rhea" id="RHEA:47245"/>
    </physiologicalReaction>
</comment>
<feature type="domain" description="Glycosyltransferase 2-like" evidence="11">
    <location>
        <begin position="36"/>
        <end position="143"/>
    </location>
</feature>
<dbReference type="OrthoDB" id="5011697at2"/>
<dbReference type="InterPro" id="IPR001173">
    <property type="entry name" value="Glyco_trans_2-like"/>
</dbReference>
<comment type="similarity">
    <text evidence="3">Belongs to the glycosyltransferase 2 family.</text>
</comment>
<dbReference type="GO" id="GO:0016757">
    <property type="term" value="F:glycosyltransferase activity"/>
    <property type="evidence" value="ECO:0007669"/>
    <property type="project" value="UniProtKB-KW"/>
</dbReference>
<evidence type="ECO:0000256" key="1">
    <source>
        <dbReference type="ARBA" id="ARBA00001936"/>
    </source>
</evidence>
<gene>
    <name evidence="12" type="primary">gpgS_2</name>
    <name evidence="12" type="ORF">A3Q41_00577</name>
</gene>
<evidence type="ECO:0000256" key="9">
    <source>
        <dbReference type="ARBA" id="ARBA00048689"/>
    </source>
</evidence>
<accession>A0A143QHP1</accession>
<dbReference type="KEGG" id="rhs:A3Q41_00577"/>
<reference evidence="12 13" key="1">
    <citation type="journal article" date="2016" name="Genome Announc.">
        <title>Complete Genome and Plasmid Sequences for Rhodococcus fascians D188 and Draft Sequences for Rhodococcus Isolates PBTS 1 and PBTS 2.</title>
        <authorList>
            <person name="Stamler R.A."/>
            <person name="Vereecke D."/>
            <person name="Zhang Y."/>
            <person name="Schilkey F."/>
            <person name="Devitt N."/>
            <person name="Randall J.J."/>
        </authorList>
    </citation>
    <scope>NUCLEOTIDE SEQUENCE [LARGE SCALE GENOMIC DNA]</scope>
    <source>
        <strain evidence="12 13">PBTS2</strain>
    </source>
</reference>
<evidence type="ECO:0000256" key="7">
    <source>
        <dbReference type="ARBA" id="ARBA00039022"/>
    </source>
</evidence>
<dbReference type="RefSeq" id="WP_048316284.1">
    <property type="nucleotide sequence ID" value="NZ_CP015220.1"/>
</dbReference>
<reference evidence="13" key="2">
    <citation type="submission" date="2016-04" db="EMBL/GenBank/DDBJ databases">
        <title>Complete Genome and Plasmid Sequences for Rhodococcus fascians D188 and Draft Sequences for Rhodococcus spp. Isolates PBTS 1 and PBTS 2.</title>
        <authorList>
            <person name="Stamer R."/>
            <person name="Vereecke D."/>
            <person name="Zhang Y."/>
            <person name="Schilkey F."/>
            <person name="Devitt N."/>
            <person name="Randall J."/>
        </authorList>
    </citation>
    <scope>NUCLEOTIDE SEQUENCE [LARGE SCALE GENOMIC DNA]</scope>
    <source>
        <strain evidence="13">PBTS2</strain>
    </source>
</reference>
<evidence type="ECO:0000259" key="11">
    <source>
        <dbReference type="Pfam" id="PF00535"/>
    </source>
</evidence>
<sequence length="321" mass="33886">MNRTDVAGTPALAATWARSPWPLADIIRAKRDRTVSVVLPALDEEETVAGVIASMTPHLGSLIDELVVLDSGSTDRTAARARCAGATVVSREDALPGTPVVRGKGEALWRGVAATSGDIVVFVDSDLVDPGSHFVPSLVGPLVMSDDVELVKGFYRRPLTIGDTTDEDGGGRVTQLTVRPLLTALRPELAGVFQPLGGEYAATRRLLEALPFAPGYGVEIGVLLDTCDRLGIGAIGQVGLGTRRHRNRPTSELAVMSRQIIATMFSRLGLSDSGAGFTTFSTTGTQLSMSVAPLSLVDRPPLITLDEYNRLTRCPAMSAPG</sequence>
<proteinExistence type="inferred from homology"/>
<evidence type="ECO:0000256" key="6">
    <source>
        <dbReference type="ARBA" id="ARBA00022842"/>
    </source>
</evidence>
<dbReference type="InterPro" id="IPR029044">
    <property type="entry name" value="Nucleotide-diphossugar_trans"/>
</dbReference>
<evidence type="ECO:0000256" key="3">
    <source>
        <dbReference type="ARBA" id="ARBA00006739"/>
    </source>
</evidence>
<keyword evidence="6" id="KW-0460">Magnesium</keyword>
<keyword evidence="4 12" id="KW-0328">Glycosyltransferase</keyword>
<dbReference type="Proteomes" id="UP000076038">
    <property type="component" value="Chromosome"/>
</dbReference>
<evidence type="ECO:0000256" key="5">
    <source>
        <dbReference type="ARBA" id="ARBA00022679"/>
    </source>
</evidence>
<evidence type="ECO:0000256" key="4">
    <source>
        <dbReference type="ARBA" id="ARBA00022676"/>
    </source>
</evidence>
<comment type="cofactor">
    <cofactor evidence="1">
        <name>Mn(2+)</name>
        <dbReference type="ChEBI" id="CHEBI:29035"/>
    </cofactor>
</comment>
<keyword evidence="5 12" id="KW-0808">Transferase</keyword>
<evidence type="ECO:0000313" key="12">
    <source>
        <dbReference type="EMBL" id="AMY21897.1"/>
    </source>
</evidence>
<dbReference type="PANTHER" id="PTHR48090:SF10">
    <property type="entry name" value="GLUCOSYL-3-PHOSPHOGLYCERATE SYNTHASE"/>
    <property type="match status" value="1"/>
</dbReference>
<dbReference type="Pfam" id="PF00535">
    <property type="entry name" value="Glycos_transf_2"/>
    <property type="match status" value="1"/>
</dbReference>
<dbReference type="SUPFAM" id="SSF53448">
    <property type="entry name" value="Nucleotide-diphospho-sugar transferases"/>
    <property type="match status" value="1"/>
</dbReference>
<evidence type="ECO:0000256" key="2">
    <source>
        <dbReference type="ARBA" id="ARBA00001946"/>
    </source>
</evidence>
<keyword evidence="13" id="KW-1185">Reference proteome</keyword>
<comment type="catalytic activity">
    <reaction evidence="9">
        <text>(2R)-3-phosphoglycerate + UDP-alpha-D-glucose = (2R)-2-O-(alpha-D-glucopyranosyl)-3-phospho-glycerate + UDP + H(+)</text>
        <dbReference type="Rhea" id="RHEA:31319"/>
        <dbReference type="ChEBI" id="CHEBI:15378"/>
        <dbReference type="ChEBI" id="CHEBI:58223"/>
        <dbReference type="ChEBI" id="CHEBI:58272"/>
        <dbReference type="ChEBI" id="CHEBI:58885"/>
        <dbReference type="ChEBI" id="CHEBI:62600"/>
        <dbReference type="EC" id="2.4.1.266"/>
    </reaction>
    <physiologicalReaction direction="left-to-right" evidence="9">
        <dbReference type="Rhea" id="RHEA:31320"/>
    </physiologicalReaction>
</comment>
<evidence type="ECO:0000256" key="8">
    <source>
        <dbReference type="ARBA" id="ARBA00040894"/>
    </source>
</evidence>
<dbReference type="EC" id="2.4.1.266" evidence="7"/>
<comment type="cofactor">
    <cofactor evidence="2">
        <name>Mg(2+)</name>
        <dbReference type="ChEBI" id="CHEBI:18420"/>
    </cofactor>
</comment>
<evidence type="ECO:0000256" key="10">
    <source>
        <dbReference type="ARBA" id="ARBA00048997"/>
    </source>
</evidence>
<organism evidence="12 13">
    <name type="scientific">Rhodococcoides fascians</name>
    <name type="common">Rhodococcus fascians</name>
    <dbReference type="NCBI Taxonomy" id="1828"/>
    <lineage>
        <taxon>Bacteria</taxon>
        <taxon>Bacillati</taxon>
        <taxon>Actinomycetota</taxon>
        <taxon>Actinomycetes</taxon>
        <taxon>Mycobacteriales</taxon>
        <taxon>Nocardiaceae</taxon>
        <taxon>Rhodococcoides</taxon>
    </lineage>
</organism>